<dbReference type="STRING" id="1798495.A3C19_01450"/>
<name>A0A1F6DJW0_9BACT</name>
<organism evidence="2 3">
    <name type="scientific">Candidatus Kaiserbacteria bacterium RIFCSPHIGHO2_02_FULL_54_22</name>
    <dbReference type="NCBI Taxonomy" id="1798495"/>
    <lineage>
        <taxon>Bacteria</taxon>
        <taxon>Candidatus Kaiseribacteriota</taxon>
    </lineage>
</organism>
<evidence type="ECO:0000259" key="1">
    <source>
        <dbReference type="Pfam" id="PF01370"/>
    </source>
</evidence>
<reference evidence="2 3" key="1">
    <citation type="journal article" date="2016" name="Nat. Commun.">
        <title>Thousands of microbial genomes shed light on interconnected biogeochemical processes in an aquifer system.</title>
        <authorList>
            <person name="Anantharaman K."/>
            <person name="Brown C.T."/>
            <person name="Hug L.A."/>
            <person name="Sharon I."/>
            <person name="Castelle C.J."/>
            <person name="Probst A.J."/>
            <person name="Thomas B.C."/>
            <person name="Singh A."/>
            <person name="Wilkins M.J."/>
            <person name="Karaoz U."/>
            <person name="Brodie E.L."/>
            <person name="Williams K.H."/>
            <person name="Hubbard S.S."/>
            <person name="Banfield J.F."/>
        </authorList>
    </citation>
    <scope>NUCLEOTIDE SEQUENCE [LARGE SCALE GENOMIC DNA]</scope>
</reference>
<dbReference type="Proteomes" id="UP000178532">
    <property type="component" value="Unassembled WGS sequence"/>
</dbReference>
<dbReference type="EMBL" id="MFLI01000018">
    <property type="protein sequence ID" value="OGG61676.1"/>
    <property type="molecule type" value="Genomic_DNA"/>
</dbReference>
<dbReference type="Gene3D" id="3.40.50.720">
    <property type="entry name" value="NAD(P)-binding Rossmann-like Domain"/>
    <property type="match status" value="1"/>
</dbReference>
<evidence type="ECO:0000313" key="3">
    <source>
        <dbReference type="Proteomes" id="UP000178532"/>
    </source>
</evidence>
<feature type="domain" description="NAD-dependent epimerase/dehydratase" evidence="1">
    <location>
        <begin position="5"/>
        <end position="256"/>
    </location>
</feature>
<dbReference type="AlphaFoldDB" id="A0A1F6DJW0"/>
<proteinExistence type="predicted"/>
<sequence length="358" mass="41273">MKHTILITGAAGYVGAMLVEKFARRADVESIVGIDKEPMPDNFHNEPKLIYLHMNTVDEWEKQARAQRPDIVIHTAWQIRELYGAQDTEWKWNIGGSDKVFDFAFSQPSVKKLIHFSTVASYGAFSDNSTEHRYTENEPFRKTDYLYAEEKRISEEHLKEKYEKSDKHTAVAIVRPAAITGPRGRFMRIRFGLQASLSGSLKGRGSFLYELISLWVSWVPVTPRWLRQYIHEDDVVGVIERLVFGEKVNGYEVFNICPPGPVVRGADIARAVGKRTLPIYPWMVRLAFFWVWHLTRGRIPTSPGSWKGYSYPIAVDGSKVTRVLGYQYRYAGPDAFQYTDGEYESYVIEKSRKHKNDY</sequence>
<accession>A0A1F6DJW0</accession>
<dbReference type="InterPro" id="IPR036291">
    <property type="entry name" value="NAD(P)-bd_dom_sf"/>
</dbReference>
<evidence type="ECO:0000313" key="2">
    <source>
        <dbReference type="EMBL" id="OGG61676.1"/>
    </source>
</evidence>
<gene>
    <name evidence="2" type="ORF">A3C19_01450</name>
</gene>
<protein>
    <recommendedName>
        <fullName evidence="1">NAD-dependent epimerase/dehydratase domain-containing protein</fullName>
    </recommendedName>
</protein>
<dbReference type="InterPro" id="IPR050177">
    <property type="entry name" value="Lipid_A_modif_metabolic_enz"/>
</dbReference>
<dbReference type="PANTHER" id="PTHR43245">
    <property type="entry name" value="BIFUNCTIONAL POLYMYXIN RESISTANCE PROTEIN ARNA"/>
    <property type="match status" value="1"/>
</dbReference>
<dbReference type="SUPFAM" id="SSF51735">
    <property type="entry name" value="NAD(P)-binding Rossmann-fold domains"/>
    <property type="match status" value="1"/>
</dbReference>
<dbReference type="PANTHER" id="PTHR43245:SF55">
    <property type="entry name" value="NAD(P)-BINDING DOMAIN-CONTAINING PROTEIN"/>
    <property type="match status" value="1"/>
</dbReference>
<dbReference type="Pfam" id="PF01370">
    <property type="entry name" value="Epimerase"/>
    <property type="match status" value="1"/>
</dbReference>
<comment type="caution">
    <text evidence="2">The sequence shown here is derived from an EMBL/GenBank/DDBJ whole genome shotgun (WGS) entry which is preliminary data.</text>
</comment>
<dbReference type="InterPro" id="IPR001509">
    <property type="entry name" value="Epimerase_deHydtase"/>
</dbReference>